<proteinExistence type="predicted"/>
<reference evidence="1 2" key="1">
    <citation type="submission" date="2018-05" db="EMBL/GenBank/DDBJ databases">
        <title>Zavarzinia sp. HR-AS.</title>
        <authorList>
            <person name="Lee Y."/>
            <person name="Jeon C.O."/>
        </authorList>
    </citation>
    <scope>NUCLEOTIDE SEQUENCE [LARGE SCALE GENOMIC DNA]</scope>
    <source>
        <strain evidence="1 2">HR-AS</strain>
    </source>
</reference>
<gene>
    <name evidence="1" type="ORF">DKG74_07125</name>
</gene>
<dbReference type="OrthoDB" id="8480914at2"/>
<dbReference type="EMBL" id="QGLE01000003">
    <property type="protein sequence ID" value="PWR24569.1"/>
    <property type="molecule type" value="Genomic_DNA"/>
</dbReference>
<accession>A0A317ECD6</accession>
<evidence type="ECO:0000313" key="2">
    <source>
        <dbReference type="Proteomes" id="UP000245461"/>
    </source>
</evidence>
<dbReference type="Pfam" id="PF04883">
    <property type="entry name" value="HK97-gp10_like"/>
    <property type="match status" value="1"/>
</dbReference>
<keyword evidence="2" id="KW-1185">Reference proteome</keyword>
<dbReference type="InterPro" id="IPR010064">
    <property type="entry name" value="HK97-gp10_tail"/>
</dbReference>
<comment type="caution">
    <text evidence="1">The sequence shown here is derived from an EMBL/GenBank/DDBJ whole genome shotgun (WGS) entry which is preliminary data.</text>
</comment>
<sequence>MTVQGLAALEAKLKRRVPAAAVKRLRDAMEKSAEETVQLMRRLVPVDSGDLRDSIGWTWGEAPKGAMVIGKSKRGIAGMTITLYAGGGDTFYARFVEFGTQAHAAGGAFAGSEIPAIAASPFFFPAWRAKRRSSKTRMTRAIRQGLKEGAA</sequence>
<organism evidence="1 2">
    <name type="scientific">Zavarzinia aquatilis</name>
    <dbReference type="NCBI Taxonomy" id="2211142"/>
    <lineage>
        <taxon>Bacteria</taxon>
        <taxon>Pseudomonadati</taxon>
        <taxon>Pseudomonadota</taxon>
        <taxon>Alphaproteobacteria</taxon>
        <taxon>Rhodospirillales</taxon>
        <taxon>Zavarziniaceae</taxon>
        <taxon>Zavarzinia</taxon>
    </lineage>
</organism>
<dbReference type="AlphaFoldDB" id="A0A317ECD6"/>
<evidence type="ECO:0008006" key="3">
    <source>
        <dbReference type="Google" id="ProtNLM"/>
    </source>
</evidence>
<dbReference type="RefSeq" id="WP_109904128.1">
    <property type="nucleotide sequence ID" value="NZ_QGLE01000003.1"/>
</dbReference>
<dbReference type="Proteomes" id="UP000245461">
    <property type="component" value="Unassembled WGS sequence"/>
</dbReference>
<protein>
    <recommendedName>
        <fullName evidence="3">HK97 gp10 family phage protein</fullName>
    </recommendedName>
</protein>
<name>A0A317ECD6_9PROT</name>
<evidence type="ECO:0000313" key="1">
    <source>
        <dbReference type="EMBL" id="PWR24569.1"/>
    </source>
</evidence>